<evidence type="ECO:0000256" key="2">
    <source>
        <dbReference type="SAM" id="Phobius"/>
    </source>
</evidence>
<feature type="transmembrane region" description="Helical" evidence="2">
    <location>
        <begin position="34"/>
        <end position="54"/>
    </location>
</feature>
<keyword evidence="2" id="KW-0812">Transmembrane</keyword>
<evidence type="ECO:0000313" key="3">
    <source>
        <dbReference type="EMBL" id="MPN22912.1"/>
    </source>
</evidence>
<keyword evidence="2" id="KW-1133">Transmembrane helix</keyword>
<dbReference type="EMBL" id="VSSQ01071267">
    <property type="protein sequence ID" value="MPN22912.1"/>
    <property type="molecule type" value="Genomic_DNA"/>
</dbReference>
<organism evidence="3">
    <name type="scientific">bioreactor metagenome</name>
    <dbReference type="NCBI Taxonomy" id="1076179"/>
    <lineage>
        <taxon>unclassified sequences</taxon>
        <taxon>metagenomes</taxon>
        <taxon>ecological metagenomes</taxon>
    </lineage>
</organism>
<feature type="transmembrane region" description="Helical" evidence="2">
    <location>
        <begin position="9"/>
        <end position="28"/>
    </location>
</feature>
<evidence type="ECO:0000256" key="1">
    <source>
        <dbReference type="SAM" id="Coils"/>
    </source>
</evidence>
<keyword evidence="1" id="KW-0175">Coiled coil</keyword>
<feature type="coiled-coil region" evidence="1">
    <location>
        <begin position="128"/>
        <end position="155"/>
    </location>
</feature>
<name>A0A645GAB3_9ZZZZ</name>
<comment type="caution">
    <text evidence="3">The sequence shown here is derived from an EMBL/GenBank/DDBJ whole genome shotgun (WGS) entry which is preliminary data.</text>
</comment>
<accession>A0A645GAB3</accession>
<keyword evidence="2" id="KW-0472">Membrane</keyword>
<proteinExistence type="predicted"/>
<dbReference type="AlphaFoldDB" id="A0A645GAB3"/>
<protein>
    <submittedName>
        <fullName evidence="3">Uncharacterized protein</fullName>
    </submittedName>
</protein>
<gene>
    <name evidence="3" type="ORF">SDC9_170297</name>
</gene>
<sequence>MKTYTKESLIVVSIIALLSISAVIGLIRNNYVEANIIIPLYISFVAVLFSYSAIYTQGTRAHRQEEIRLIEKSLENFYRPLQNLFSGYEQNPIDCYQEQKTKFLEIGCYRHLSETRALLYFEKCPQDNESLKELIKQVMEDIDMLQKKYKEKSNNEGFFS</sequence>
<reference evidence="3" key="1">
    <citation type="submission" date="2019-08" db="EMBL/GenBank/DDBJ databases">
        <authorList>
            <person name="Kucharzyk K."/>
            <person name="Murdoch R.W."/>
            <person name="Higgins S."/>
            <person name="Loffler F."/>
        </authorList>
    </citation>
    <scope>NUCLEOTIDE SEQUENCE</scope>
</reference>